<feature type="compositionally biased region" description="Basic and acidic residues" evidence="1">
    <location>
        <begin position="175"/>
        <end position="185"/>
    </location>
</feature>
<feature type="region of interest" description="Disordered" evidence="1">
    <location>
        <begin position="1"/>
        <end position="232"/>
    </location>
</feature>
<dbReference type="Proteomes" id="UP000825890">
    <property type="component" value="Unassembled WGS sequence"/>
</dbReference>
<dbReference type="GeneID" id="68295373"/>
<feature type="compositionally biased region" description="Low complexity" evidence="1">
    <location>
        <begin position="216"/>
        <end position="227"/>
    </location>
</feature>
<dbReference type="EMBL" id="BOLY01000006">
    <property type="protein sequence ID" value="GIZ46680.1"/>
    <property type="molecule type" value="Genomic_DNA"/>
</dbReference>
<feature type="compositionally biased region" description="Low complexity" evidence="1">
    <location>
        <begin position="150"/>
        <end position="163"/>
    </location>
</feature>
<feature type="compositionally biased region" description="Polar residues" evidence="1">
    <location>
        <begin position="164"/>
        <end position="174"/>
    </location>
</feature>
<evidence type="ECO:0000313" key="2">
    <source>
        <dbReference type="EMBL" id="GIZ46680.1"/>
    </source>
</evidence>
<feature type="region of interest" description="Disordered" evidence="1">
    <location>
        <begin position="510"/>
        <end position="566"/>
    </location>
</feature>
<evidence type="ECO:0000313" key="3">
    <source>
        <dbReference type="Proteomes" id="UP000825890"/>
    </source>
</evidence>
<keyword evidence="3" id="KW-1185">Reference proteome</keyword>
<dbReference type="OrthoDB" id="4155914at2759"/>
<proteinExistence type="predicted"/>
<feature type="compositionally biased region" description="Polar residues" evidence="1">
    <location>
        <begin position="95"/>
        <end position="108"/>
    </location>
</feature>
<dbReference type="RefSeq" id="XP_044661167.1">
    <property type="nucleotide sequence ID" value="XM_044805232.1"/>
</dbReference>
<name>A0A9P3FKJ8_9PEZI</name>
<dbReference type="AlphaFoldDB" id="A0A9P3FKJ8"/>
<accession>A0A9P3FKJ8</accession>
<protein>
    <recommendedName>
        <fullName evidence="4">S-adenosylmethionine-dependent methyltransferase-like protein</fullName>
    </recommendedName>
</protein>
<sequence length="590" mass="64459">MSAHAGGAPGKTSSDSGNTPAALDRWSQRRLQRLNTEQGFREQRQGGQSVLSPPATAHSHEHQPYIQQPGGLSHYGTSDAQPPQSLHQPQQQHQGAYQTSRSGSVTAPNNPPPTHSQQQEYSPPENHSHYVADNTIRPALNPARSYSGQTDDSSSMSNNGSMTQTKSVRNGNRQSVHDMRPREGSHSTQAGQMAAFSAAVVPPGSQGQPYKGSGGQPQQVPPQQQQPEVGRATPQPLAVADEMNDDEVSQLVKDHKELREKYTKVKKYYFEKEDQVKQLQNSLAHQRLAQSRTSLDDSEYTTRFNRLDGLVAQLAFSIRKSWKSIPQWLVASVNKDAVATGKQEMTAAGRAFISNWLVSEVFQKYFHPDLEPSLSAQLRSIQANIRRHAPLAQSTEEEEYLTSKVVNWRLATLDGLAETLRSPQCPENRQRLTDSLKDGLVSALAQHLQDPPPSDLEGGVHMIIELVVSIAIHLPLESRDVNIEYFPPGYSILNDQMKVESGIPPLVTSVADDQADRASMKSAASDVTDMTDRGKPRSSKHAGASSGSLGRPESAQGGKEDLPPRVRMAAGISVSVRGRAILVKAPVFST</sequence>
<evidence type="ECO:0008006" key="4">
    <source>
        <dbReference type="Google" id="ProtNLM"/>
    </source>
</evidence>
<comment type="caution">
    <text evidence="2">The sequence shown here is derived from an EMBL/GenBank/DDBJ whole genome shotgun (WGS) entry which is preliminary data.</text>
</comment>
<evidence type="ECO:0000256" key="1">
    <source>
        <dbReference type="SAM" id="MobiDB-lite"/>
    </source>
</evidence>
<gene>
    <name evidence="2" type="ORF">CKM354_000979800</name>
</gene>
<organism evidence="2 3">
    <name type="scientific">Cercospora kikuchii</name>
    <dbReference type="NCBI Taxonomy" id="84275"/>
    <lineage>
        <taxon>Eukaryota</taxon>
        <taxon>Fungi</taxon>
        <taxon>Dikarya</taxon>
        <taxon>Ascomycota</taxon>
        <taxon>Pezizomycotina</taxon>
        <taxon>Dothideomycetes</taxon>
        <taxon>Dothideomycetidae</taxon>
        <taxon>Mycosphaerellales</taxon>
        <taxon>Mycosphaerellaceae</taxon>
        <taxon>Cercospora</taxon>
    </lineage>
</organism>
<reference evidence="2 3" key="1">
    <citation type="submission" date="2021-01" db="EMBL/GenBank/DDBJ databases">
        <title>Cercospora kikuchii MAFF 305040 whole genome shotgun sequence.</title>
        <authorList>
            <person name="Kashiwa T."/>
            <person name="Suzuki T."/>
        </authorList>
    </citation>
    <scope>NUCLEOTIDE SEQUENCE [LARGE SCALE GENOMIC DNA]</scope>
    <source>
        <strain evidence="2 3">MAFF 305040</strain>
    </source>
</reference>
<feature type="compositionally biased region" description="Low complexity" evidence="1">
    <location>
        <begin position="81"/>
        <end position="94"/>
    </location>
</feature>